<reference evidence="1" key="2">
    <citation type="submission" date="2004-02" db="EMBL/GenBank/DDBJ databases">
        <authorList>
            <consortium name="Genoscope"/>
            <consortium name="Whitehead Institute Centre for Genome Research"/>
        </authorList>
    </citation>
    <scope>NUCLEOTIDE SEQUENCE</scope>
</reference>
<dbReference type="AlphaFoldDB" id="Q4S2H1"/>
<organism evidence="1">
    <name type="scientific">Tetraodon nigroviridis</name>
    <name type="common">Spotted green pufferfish</name>
    <name type="synonym">Chelonodon nigroviridis</name>
    <dbReference type="NCBI Taxonomy" id="99883"/>
    <lineage>
        <taxon>Eukaryota</taxon>
        <taxon>Metazoa</taxon>
        <taxon>Chordata</taxon>
        <taxon>Craniata</taxon>
        <taxon>Vertebrata</taxon>
        <taxon>Euteleostomi</taxon>
        <taxon>Actinopterygii</taxon>
        <taxon>Neopterygii</taxon>
        <taxon>Teleostei</taxon>
        <taxon>Neoteleostei</taxon>
        <taxon>Acanthomorphata</taxon>
        <taxon>Eupercaria</taxon>
        <taxon>Tetraodontiformes</taxon>
        <taxon>Tetradontoidea</taxon>
        <taxon>Tetraodontidae</taxon>
        <taxon>Tetraodon</taxon>
    </lineage>
</organism>
<reference evidence="1" key="1">
    <citation type="journal article" date="2004" name="Nature">
        <title>Genome duplication in the teleost fish Tetraodon nigroviridis reveals the early vertebrate proto-karyotype.</title>
        <authorList>
            <person name="Jaillon O."/>
            <person name="Aury J.-M."/>
            <person name="Brunet F."/>
            <person name="Petit J.-L."/>
            <person name="Stange-Thomann N."/>
            <person name="Mauceli E."/>
            <person name="Bouneau L."/>
            <person name="Fischer C."/>
            <person name="Ozouf-Costaz C."/>
            <person name="Bernot A."/>
            <person name="Nicaud S."/>
            <person name="Jaffe D."/>
            <person name="Fisher S."/>
            <person name="Lutfalla G."/>
            <person name="Dossat C."/>
            <person name="Segurens B."/>
            <person name="Dasilva C."/>
            <person name="Salanoubat M."/>
            <person name="Levy M."/>
            <person name="Boudet N."/>
            <person name="Castellano S."/>
            <person name="Anthouard V."/>
            <person name="Jubin C."/>
            <person name="Castelli V."/>
            <person name="Katinka M."/>
            <person name="Vacherie B."/>
            <person name="Biemont C."/>
            <person name="Skalli Z."/>
            <person name="Cattolico L."/>
            <person name="Poulain J."/>
            <person name="De Berardinis V."/>
            <person name="Cruaud C."/>
            <person name="Duprat S."/>
            <person name="Brottier P."/>
            <person name="Coutanceau J.-P."/>
            <person name="Gouzy J."/>
            <person name="Parra G."/>
            <person name="Lardier G."/>
            <person name="Chapple C."/>
            <person name="McKernan K.J."/>
            <person name="McEwan P."/>
            <person name="Bosak S."/>
            <person name="Kellis M."/>
            <person name="Volff J.-N."/>
            <person name="Guigo R."/>
            <person name="Zody M.C."/>
            <person name="Mesirov J."/>
            <person name="Lindblad-Toh K."/>
            <person name="Birren B."/>
            <person name="Nusbaum C."/>
            <person name="Kahn D."/>
            <person name="Robinson-Rechavi M."/>
            <person name="Laudet V."/>
            <person name="Schachter V."/>
            <person name="Quetier F."/>
            <person name="Saurin W."/>
            <person name="Scarpelli C."/>
            <person name="Wincker P."/>
            <person name="Lander E.S."/>
            <person name="Weissenbach J."/>
            <person name="Roest Crollius H."/>
        </authorList>
    </citation>
    <scope>NUCLEOTIDE SEQUENCE [LARGE SCALE GENOMIC DNA]</scope>
</reference>
<proteinExistence type="predicted"/>
<gene>
    <name evidence="1" type="ORF">GSTENG00025086001</name>
</gene>
<evidence type="ECO:0000313" key="1">
    <source>
        <dbReference type="EMBL" id="CAG05161.1"/>
    </source>
</evidence>
<protein>
    <submittedName>
        <fullName evidence="1">(spotted green pufferfish) hypothetical protein</fullName>
    </submittedName>
</protein>
<dbReference type="KEGG" id="tng:GSTEN00025086G001"/>
<dbReference type="EMBL" id="CAAE01014761">
    <property type="protein sequence ID" value="CAG05161.1"/>
    <property type="molecule type" value="Genomic_DNA"/>
</dbReference>
<accession>Q4S2H1</accession>
<name>Q4S2H1_TETNG</name>
<comment type="caution">
    <text evidence="1">The sequence shown here is derived from an EMBL/GenBank/DDBJ whole genome shotgun (WGS) entry which is preliminary data.</text>
</comment>
<sequence>MDLLGIVACGILGYLKVTRRFPSGHRS</sequence>